<comment type="caution">
    <text evidence="4">The sequence shown here is derived from an EMBL/GenBank/DDBJ whole genome shotgun (WGS) entry which is preliminary data.</text>
</comment>
<proteinExistence type="predicted"/>
<dbReference type="Gene3D" id="3.90.1640.10">
    <property type="entry name" value="inorganic pyrophosphatase (n-terminal core)"/>
    <property type="match status" value="1"/>
</dbReference>
<evidence type="ECO:0000313" key="4">
    <source>
        <dbReference type="EMBL" id="TCK74152.1"/>
    </source>
</evidence>
<sequence>MQETAQSRMTSGELLRQPGQRHGMESVLEAIQCRERFLVTAHARPDGDAIGSMLACAIILGQMGKEVDLVSSDRVPLIYRTLPCASQIRRVARVEGDYDAVILLECDGVERSRLAGLEGRFLINIDHHISGVAFADINWIDDQACAVAEMIHRLATAAGVWITPEMATCLYTAVLTDTGSFCYDGADEHTFNLAAELVRRGAKPAEIARDVYFSCPTSKMLLLGAALGNLRRDGRLAWMWVTHEDMLRTSAAEEDCEGLVNYAIGISGVEAAVFLRELSDHRVRLSLRSKGGLNVARIAESFGGGGHHHASGCTLEGPMSSAIDCILSTFRRHLQQGIHEVA</sequence>
<reference evidence="4 5" key="1">
    <citation type="submission" date="2019-03" db="EMBL/GenBank/DDBJ databases">
        <title>Genomic Encyclopedia of Type Strains, Phase IV (KMG-IV): sequencing the most valuable type-strain genomes for metagenomic binning, comparative biology and taxonomic classification.</title>
        <authorList>
            <person name="Goeker M."/>
        </authorList>
    </citation>
    <scope>NUCLEOTIDE SEQUENCE [LARGE SCALE GENOMIC DNA]</scope>
    <source>
        <strain evidence="4 5">DSM 103428</strain>
    </source>
</reference>
<dbReference type="Gene3D" id="3.10.310.30">
    <property type="match status" value="1"/>
</dbReference>
<evidence type="ECO:0000256" key="1">
    <source>
        <dbReference type="SAM" id="MobiDB-lite"/>
    </source>
</evidence>
<dbReference type="InterPro" id="IPR051319">
    <property type="entry name" value="Oligoribo/pAp-PDE_c-di-AMP_PDE"/>
</dbReference>
<feature type="region of interest" description="Disordered" evidence="1">
    <location>
        <begin position="1"/>
        <end position="21"/>
    </location>
</feature>
<dbReference type="OrthoDB" id="9803668at2"/>
<feature type="compositionally biased region" description="Polar residues" evidence="1">
    <location>
        <begin position="1"/>
        <end position="10"/>
    </location>
</feature>
<evidence type="ECO:0000259" key="3">
    <source>
        <dbReference type="Pfam" id="PF02272"/>
    </source>
</evidence>
<accession>A0A4R1L7E1</accession>
<dbReference type="InterPro" id="IPR038763">
    <property type="entry name" value="DHH_sf"/>
</dbReference>
<dbReference type="RefSeq" id="WP_131994781.1">
    <property type="nucleotide sequence ID" value="NZ_SMGK01000002.1"/>
</dbReference>
<gene>
    <name evidence="4" type="ORF">C7378_1774</name>
</gene>
<evidence type="ECO:0000313" key="5">
    <source>
        <dbReference type="Proteomes" id="UP000295210"/>
    </source>
</evidence>
<dbReference type="EMBL" id="SMGK01000002">
    <property type="protein sequence ID" value="TCK74152.1"/>
    <property type="molecule type" value="Genomic_DNA"/>
</dbReference>
<protein>
    <submittedName>
        <fullName evidence="4">Phosphoesterase RecJ-like protein</fullName>
    </submittedName>
</protein>
<name>A0A4R1L7E1_9BACT</name>
<dbReference type="InterPro" id="IPR003156">
    <property type="entry name" value="DHHA1_dom"/>
</dbReference>
<dbReference type="Proteomes" id="UP000295210">
    <property type="component" value="Unassembled WGS sequence"/>
</dbReference>
<feature type="domain" description="DHHA1" evidence="3">
    <location>
        <begin position="251"/>
        <end position="332"/>
    </location>
</feature>
<dbReference type="AlphaFoldDB" id="A0A4R1L7E1"/>
<dbReference type="GO" id="GO:0003676">
    <property type="term" value="F:nucleic acid binding"/>
    <property type="evidence" value="ECO:0007669"/>
    <property type="project" value="InterPro"/>
</dbReference>
<dbReference type="SUPFAM" id="SSF64182">
    <property type="entry name" value="DHH phosphoesterases"/>
    <property type="match status" value="1"/>
</dbReference>
<dbReference type="Pfam" id="PF02272">
    <property type="entry name" value="DHHA1"/>
    <property type="match status" value="1"/>
</dbReference>
<evidence type="ECO:0000259" key="2">
    <source>
        <dbReference type="Pfam" id="PF01368"/>
    </source>
</evidence>
<dbReference type="PANTHER" id="PTHR47618:SF1">
    <property type="entry name" value="BIFUNCTIONAL OLIGORIBONUCLEASE AND PAP PHOSPHATASE NRNA"/>
    <property type="match status" value="1"/>
</dbReference>
<feature type="domain" description="DDH" evidence="2">
    <location>
        <begin position="37"/>
        <end position="173"/>
    </location>
</feature>
<keyword evidence="5" id="KW-1185">Reference proteome</keyword>
<dbReference type="InterPro" id="IPR001667">
    <property type="entry name" value="DDH_dom"/>
</dbReference>
<organism evidence="4 5">
    <name type="scientific">Acidipila rosea</name>
    <dbReference type="NCBI Taxonomy" id="768535"/>
    <lineage>
        <taxon>Bacteria</taxon>
        <taxon>Pseudomonadati</taxon>
        <taxon>Acidobacteriota</taxon>
        <taxon>Terriglobia</taxon>
        <taxon>Terriglobales</taxon>
        <taxon>Acidobacteriaceae</taxon>
        <taxon>Acidipila</taxon>
    </lineage>
</organism>
<dbReference type="Pfam" id="PF01368">
    <property type="entry name" value="DHH"/>
    <property type="match status" value="1"/>
</dbReference>
<dbReference type="PANTHER" id="PTHR47618">
    <property type="entry name" value="BIFUNCTIONAL OLIGORIBONUCLEASE AND PAP PHOSPHATASE NRNA"/>
    <property type="match status" value="1"/>
</dbReference>